<dbReference type="Proteomes" id="UP000054251">
    <property type="component" value="Unassembled WGS sequence"/>
</dbReference>
<protein>
    <submittedName>
        <fullName evidence="1">Uncharacterized protein</fullName>
    </submittedName>
</protein>
<gene>
    <name evidence="1" type="ORF">AC631_01835</name>
</gene>
<dbReference type="OrthoDB" id="4075408at2759"/>
<comment type="caution">
    <text evidence="1">The sequence shown here is derived from an EMBL/GenBank/DDBJ whole genome shotgun (WGS) entry which is preliminary data.</text>
</comment>
<dbReference type="AlphaFoldDB" id="A0A0V1Q1N9"/>
<organism evidence="1 2">
    <name type="scientific">Debaryomyces fabryi</name>
    <dbReference type="NCBI Taxonomy" id="58627"/>
    <lineage>
        <taxon>Eukaryota</taxon>
        <taxon>Fungi</taxon>
        <taxon>Dikarya</taxon>
        <taxon>Ascomycota</taxon>
        <taxon>Saccharomycotina</taxon>
        <taxon>Pichiomycetes</taxon>
        <taxon>Debaryomycetaceae</taxon>
        <taxon>Debaryomyces</taxon>
    </lineage>
</organism>
<sequence>MICTSDALVAISDKILSSIDELNKVEYNKKGRKYKFVNNHFQRVREEEKHLIICPENVSAKMGVILSYHILKSINGGAILEEFPELCLSIIGVANQLETNKWYEEENSSVVNYKNSKFDPLVSKDEALVYFKGVTDDHVRKGLDIMVCSKLNFLHTDHHIGIKLDSHYIKHYVNQHFGPEALNNPDVLIALKSFVHWGNIKGILYRLDIPNVNISDELRSNFAKFPDPPTDLKDGVYDRYPSGTSQYSLIRKAIDILGDYKYSKLIPYPTGPLFDLDWIFHICNDIENDPIRYHLRSTKKSLCTDPINLNELTQEHSTQIKSLLALISLVFNIFENTGGEFLLQNSKIPKLDDELIAKHQKYYHELCDVKDKIKEYELKDWDANDIVLRLHKNDSSIFNSVMEMRLKYIDNYE</sequence>
<evidence type="ECO:0000313" key="2">
    <source>
        <dbReference type="Proteomes" id="UP000054251"/>
    </source>
</evidence>
<reference evidence="1 2" key="1">
    <citation type="submission" date="2015-11" db="EMBL/GenBank/DDBJ databases">
        <title>The genome of Debaryomyces fabryi.</title>
        <authorList>
            <person name="Tafer H."/>
            <person name="Lopandic K."/>
        </authorList>
    </citation>
    <scope>NUCLEOTIDE SEQUENCE [LARGE SCALE GENOMIC DNA]</scope>
    <source>
        <strain evidence="1 2">CBS 789</strain>
    </source>
</reference>
<evidence type="ECO:0000313" key="1">
    <source>
        <dbReference type="EMBL" id="KSA02371.1"/>
    </source>
</evidence>
<keyword evidence="2" id="KW-1185">Reference proteome</keyword>
<dbReference type="GeneID" id="26838844"/>
<proteinExistence type="predicted"/>
<dbReference type="EMBL" id="LMYN01000028">
    <property type="protein sequence ID" value="KSA02371.1"/>
    <property type="molecule type" value="Genomic_DNA"/>
</dbReference>
<name>A0A0V1Q1N9_9ASCO</name>
<dbReference type="RefSeq" id="XP_015468473.1">
    <property type="nucleotide sequence ID" value="XM_015610665.1"/>
</dbReference>
<accession>A0A0V1Q1N9</accession>